<sequence length="135" mass="14479">MTIELKPQIPDTDTFLMLRKSAGLSGYEREAADLGLKNSLFGVMLFDGGTPVGMGRLVGDGGLAVQVTDIAVLPAYQGRGLGKTIMAALKQFIEAELPASVYVSLIADLPADRLYAQFGFRETAPASIGMWRRGR</sequence>
<evidence type="ECO:0000313" key="3">
    <source>
        <dbReference type="Proteomes" id="UP001431221"/>
    </source>
</evidence>
<dbReference type="EMBL" id="JALNMJ010000028">
    <property type="protein sequence ID" value="MCK7615609.1"/>
    <property type="molecule type" value="Genomic_DNA"/>
</dbReference>
<name>A0ABT0H1N2_9HYPH</name>
<evidence type="ECO:0000313" key="2">
    <source>
        <dbReference type="EMBL" id="MCK7615609.1"/>
    </source>
</evidence>
<reference evidence="2" key="1">
    <citation type="submission" date="2022-04" db="EMBL/GenBank/DDBJ databases">
        <title>Roseibium sp. CAU 1639 isolated from mud.</title>
        <authorList>
            <person name="Kim W."/>
        </authorList>
    </citation>
    <scope>NUCLEOTIDE SEQUENCE</scope>
    <source>
        <strain evidence="2">CAU 1639</strain>
    </source>
</reference>
<dbReference type="Proteomes" id="UP001431221">
    <property type="component" value="Unassembled WGS sequence"/>
</dbReference>
<dbReference type="CDD" id="cd04301">
    <property type="entry name" value="NAT_SF"/>
    <property type="match status" value="1"/>
</dbReference>
<keyword evidence="3" id="KW-1185">Reference proteome</keyword>
<comment type="caution">
    <text evidence="2">The sequence shown here is derived from an EMBL/GenBank/DDBJ whole genome shotgun (WGS) entry which is preliminary data.</text>
</comment>
<dbReference type="InterPro" id="IPR000182">
    <property type="entry name" value="GNAT_dom"/>
</dbReference>
<evidence type="ECO:0000259" key="1">
    <source>
        <dbReference type="PROSITE" id="PS51186"/>
    </source>
</evidence>
<dbReference type="Gene3D" id="3.40.630.30">
    <property type="match status" value="1"/>
</dbReference>
<dbReference type="InterPro" id="IPR016181">
    <property type="entry name" value="Acyl_CoA_acyltransferase"/>
</dbReference>
<proteinExistence type="predicted"/>
<gene>
    <name evidence="2" type="ORF">M0H32_25855</name>
</gene>
<dbReference type="Pfam" id="PF00583">
    <property type="entry name" value="Acetyltransf_1"/>
    <property type="match status" value="1"/>
</dbReference>
<dbReference type="PROSITE" id="PS51186">
    <property type="entry name" value="GNAT"/>
    <property type="match status" value="1"/>
</dbReference>
<dbReference type="PANTHER" id="PTHR43233">
    <property type="entry name" value="FAMILY N-ACETYLTRANSFERASE, PUTATIVE (AFU_ORTHOLOGUE AFUA_6G03350)-RELATED"/>
    <property type="match status" value="1"/>
</dbReference>
<dbReference type="PANTHER" id="PTHR43233:SF1">
    <property type="entry name" value="FAMILY N-ACETYLTRANSFERASE, PUTATIVE (AFU_ORTHOLOGUE AFUA_6G03350)-RELATED"/>
    <property type="match status" value="1"/>
</dbReference>
<dbReference type="InterPro" id="IPR053144">
    <property type="entry name" value="Acetyltransferase_Butenolide"/>
</dbReference>
<protein>
    <submittedName>
        <fullName evidence="2">GNAT family N-acetyltransferase</fullName>
    </submittedName>
</protein>
<feature type="domain" description="N-acetyltransferase" evidence="1">
    <location>
        <begin position="1"/>
        <end position="135"/>
    </location>
</feature>
<dbReference type="SUPFAM" id="SSF55729">
    <property type="entry name" value="Acyl-CoA N-acyltransferases (Nat)"/>
    <property type="match status" value="1"/>
</dbReference>
<accession>A0ABT0H1N2</accession>
<dbReference type="RefSeq" id="WP_248159343.1">
    <property type="nucleotide sequence ID" value="NZ_JALNMJ010000028.1"/>
</dbReference>
<organism evidence="2 3">
    <name type="scientific">Roseibium sediminicola</name>
    <dbReference type="NCBI Taxonomy" id="2933272"/>
    <lineage>
        <taxon>Bacteria</taxon>
        <taxon>Pseudomonadati</taxon>
        <taxon>Pseudomonadota</taxon>
        <taxon>Alphaproteobacteria</taxon>
        <taxon>Hyphomicrobiales</taxon>
        <taxon>Stappiaceae</taxon>
        <taxon>Roseibium</taxon>
    </lineage>
</organism>